<evidence type="ECO:0000313" key="2">
    <source>
        <dbReference type="Proteomes" id="UP000299102"/>
    </source>
</evidence>
<protein>
    <submittedName>
        <fullName evidence="1">Uncharacterized protein</fullName>
    </submittedName>
</protein>
<gene>
    <name evidence="1" type="ORF">EVAR_43399_1</name>
</gene>
<reference evidence="1 2" key="1">
    <citation type="journal article" date="2019" name="Commun. Biol.">
        <title>The bagworm genome reveals a unique fibroin gene that provides high tensile strength.</title>
        <authorList>
            <person name="Kono N."/>
            <person name="Nakamura H."/>
            <person name="Ohtoshi R."/>
            <person name="Tomita M."/>
            <person name="Numata K."/>
            <person name="Arakawa K."/>
        </authorList>
    </citation>
    <scope>NUCLEOTIDE SEQUENCE [LARGE SCALE GENOMIC DNA]</scope>
</reference>
<dbReference type="EMBL" id="BGZK01000649">
    <property type="protein sequence ID" value="GBP54528.1"/>
    <property type="molecule type" value="Genomic_DNA"/>
</dbReference>
<organism evidence="1 2">
    <name type="scientific">Eumeta variegata</name>
    <name type="common">Bagworm moth</name>
    <name type="synonym">Eumeta japonica</name>
    <dbReference type="NCBI Taxonomy" id="151549"/>
    <lineage>
        <taxon>Eukaryota</taxon>
        <taxon>Metazoa</taxon>
        <taxon>Ecdysozoa</taxon>
        <taxon>Arthropoda</taxon>
        <taxon>Hexapoda</taxon>
        <taxon>Insecta</taxon>
        <taxon>Pterygota</taxon>
        <taxon>Neoptera</taxon>
        <taxon>Endopterygota</taxon>
        <taxon>Lepidoptera</taxon>
        <taxon>Glossata</taxon>
        <taxon>Ditrysia</taxon>
        <taxon>Tineoidea</taxon>
        <taxon>Psychidae</taxon>
        <taxon>Oiketicinae</taxon>
        <taxon>Eumeta</taxon>
    </lineage>
</organism>
<dbReference type="AlphaFoldDB" id="A0A4C1WT32"/>
<dbReference type="Proteomes" id="UP000299102">
    <property type="component" value="Unassembled WGS sequence"/>
</dbReference>
<accession>A0A4C1WT32</accession>
<comment type="caution">
    <text evidence="1">The sequence shown here is derived from an EMBL/GenBank/DDBJ whole genome shotgun (WGS) entry which is preliminary data.</text>
</comment>
<sequence>MFDSRYDGGLQTTYVVEAWAGGIVIANASNVIPAWRLRELGAGRTLKLRFYAYNARGRSESFTLKINTLTRLALHNVLYLNEYNLPATRSKPESLSNAGIRSELKTKEIELDFNFFYSLMSAGPGSISRTG</sequence>
<name>A0A4C1WT32_EUMVA</name>
<keyword evidence="2" id="KW-1185">Reference proteome</keyword>
<dbReference type="OrthoDB" id="10048737at2759"/>
<evidence type="ECO:0000313" key="1">
    <source>
        <dbReference type="EMBL" id="GBP54528.1"/>
    </source>
</evidence>
<proteinExistence type="predicted"/>